<sequence length="140" mass="15594">MSSDDQDQVPPRVCWVCSANVHEHRPVALESGTRPVCMLPLPLAVGGVPVNVNAREDARRCRACEATPNNYLFWRRNENARRARVSLHVLARRQRSADAVQDLVGPAPERRGRGAPCTKMRNKTRRSEAEAGRTDICGLL</sequence>
<reference evidence="2 3" key="1">
    <citation type="submission" date="2013-11" db="EMBL/GenBank/DDBJ databases">
        <title>The Genome Sequence of Phytophthora parasitica P10297.</title>
        <authorList>
            <consortium name="The Broad Institute Genomics Platform"/>
            <person name="Russ C."/>
            <person name="Tyler B."/>
            <person name="Panabieres F."/>
            <person name="Shan W."/>
            <person name="Tripathy S."/>
            <person name="Grunwald N."/>
            <person name="Machado M."/>
            <person name="Johnson C.S."/>
            <person name="Walker B."/>
            <person name="Young S.K."/>
            <person name="Zeng Q."/>
            <person name="Gargeya S."/>
            <person name="Fitzgerald M."/>
            <person name="Haas B."/>
            <person name="Abouelleil A."/>
            <person name="Allen A.W."/>
            <person name="Alvarado L."/>
            <person name="Arachchi H.M."/>
            <person name="Berlin A.M."/>
            <person name="Chapman S.B."/>
            <person name="Gainer-Dewar J."/>
            <person name="Goldberg J."/>
            <person name="Griggs A."/>
            <person name="Gujja S."/>
            <person name="Hansen M."/>
            <person name="Howarth C."/>
            <person name="Imamovic A."/>
            <person name="Ireland A."/>
            <person name="Larimer J."/>
            <person name="McCowan C."/>
            <person name="Murphy C."/>
            <person name="Pearson M."/>
            <person name="Poon T.W."/>
            <person name="Priest M."/>
            <person name="Roberts A."/>
            <person name="Saif S."/>
            <person name="Shea T."/>
            <person name="Sisk P."/>
            <person name="Sykes S."/>
            <person name="Wortman J."/>
            <person name="Nusbaum C."/>
            <person name="Birren B."/>
        </authorList>
    </citation>
    <scope>NUCLEOTIDE SEQUENCE [LARGE SCALE GENOMIC DNA]</scope>
    <source>
        <strain evidence="2 3">P10297</strain>
    </source>
</reference>
<evidence type="ECO:0000313" key="3">
    <source>
        <dbReference type="Proteomes" id="UP000018948"/>
    </source>
</evidence>
<gene>
    <name evidence="2" type="ORF">F442_07742</name>
</gene>
<proteinExistence type="predicted"/>
<name>W2ZF65_PHYNI</name>
<dbReference type="Proteomes" id="UP000018948">
    <property type="component" value="Unassembled WGS sequence"/>
</dbReference>
<dbReference type="AlphaFoldDB" id="W2ZF65"/>
<evidence type="ECO:0000313" key="2">
    <source>
        <dbReference type="EMBL" id="ETP45953.1"/>
    </source>
</evidence>
<protein>
    <submittedName>
        <fullName evidence="2">Uncharacterized protein</fullName>
    </submittedName>
</protein>
<dbReference type="EMBL" id="ANIY01001640">
    <property type="protein sequence ID" value="ETP45953.1"/>
    <property type="molecule type" value="Genomic_DNA"/>
</dbReference>
<comment type="caution">
    <text evidence="2">The sequence shown here is derived from an EMBL/GenBank/DDBJ whole genome shotgun (WGS) entry which is preliminary data.</text>
</comment>
<organism evidence="2 3">
    <name type="scientific">Phytophthora nicotianae P10297</name>
    <dbReference type="NCBI Taxonomy" id="1317064"/>
    <lineage>
        <taxon>Eukaryota</taxon>
        <taxon>Sar</taxon>
        <taxon>Stramenopiles</taxon>
        <taxon>Oomycota</taxon>
        <taxon>Peronosporomycetes</taxon>
        <taxon>Peronosporales</taxon>
        <taxon>Peronosporaceae</taxon>
        <taxon>Phytophthora</taxon>
    </lineage>
</organism>
<accession>W2ZF65</accession>
<feature type="region of interest" description="Disordered" evidence="1">
    <location>
        <begin position="105"/>
        <end position="131"/>
    </location>
</feature>
<evidence type="ECO:0000256" key="1">
    <source>
        <dbReference type="SAM" id="MobiDB-lite"/>
    </source>
</evidence>